<reference evidence="2" key="1">
    <citation type="submission" date="2020-06" db="EMBL/GenBank/DDBJ databases">
        <title>Draft genome of Bugula neritina, a colonial animal packing powerful symbionts and potential medicines.</title>
        <authorList>
            <person name="Rayko M."/>
        </authorList>
    </citation>
    <scope>NUCLEOTIDE SEQUENCE [LARGE SCALE GENOMIC DNA]</scope>
    <source>
        <strain evidence="2">Kwan_BN1</strain>
    </source>
</reference>
<accession>A0A7J7J3X5</accession>
<evidence type="ECO:0000313" key="3">
    <source>
        <dbReference type="Proteomes" id="UP000593567"/>
    </source>
</evidence>
<feature type="compositionally biased region" description="Basic residues" evidence="1">
    <location>
        <begin position="360"/>
        <end position="371"/>
    </location>
</feature>
<dbReference type="AlphaFoldDB" id="A0A7J7J3X5"/>
<organism evidence="2 3">
    <name type="scientific">Bugula neritina</name>
    <name type="common">Brown bryozoan</name>
    <name type="synonym">Sertularia neritina</name>
    <dbReference type="NCBI Taxonomy" id="10212"/>
    <lineage>
        <taxon>Eukaryota</taxon>
        <taxon>Metazoa</taxon>
        <taxon>Spiralia</taxon>
        <taxon>Lophotrochozoa</taxon>
        <taxon>Bryozoa</taxon>
        <taxon>Gymnolaemata</taxon>
        <taxon>Cheilostomatida</taxon>
        <taxon>Flustrina</taxon>
        <taxon>Buguloidea</taxon>
        <taxon>Bugulidae</taxon>
        <taxon>Bugula</taxon>
    </lineage>
</organism>
<name>A0A7J7J3X5_BUGNE</name>
<dbReference type="Proteomes" id="UP000593567">
    <property type="component" value="Unassembled WGS sequence"/>
</dbReference>
<dbReference type="EMBL" id="VXIV02003161">
    <property type="protein sequence ID" value="KAF6020557.1"/>
    <property type="molecule type" value="Genomic_DNA"/>
</dbReference>
<keyword evidence="3" id="KW-1185">Reference proteome</keyword>
<sequence length="382" mass="41450">MNWQQAGKRNRRRRQRKAYLNEKLYPSTPLYPSKDMRLFTLHVQKAVAKILESQGFPVKASVPIEEAAVVPAESVSLPTASIHDLPINNPLPPVKCLSVPVPVYEPHHTHSYHLNHPTVLRSFRPEPDGVLNHQPSATSLRNSGLHSASTPALTTRLRQKQNVSLPQLSSLVEKHPNSHTFQSHSNKSFKTKSKVAPKVVETAPSDAAISSTVDERRDFKLAGALKKESVTNLLVDSMTDEGSAVFDRLDFTAHTSDATVFGSATTMSSARFDGNVSTLTTDNTTINTAAATMGTSIDTAASTVTSTVTSTRSSTLASLDTNNILPSSVLQHKSNLVKFQDVSPKGTGATKMSPSSSSHSMHRKSRNKITSKKTPVCTYSVC</sequence>
<gene>
    <name evidence="2" type="ORF">EB796_021125</name>
</gene>
<comment type="caution">
    <text evidence="2">The sequence shown here is derived from an EMBL/GenBank/DDBJ whole genome shotgun (WGS) entry which is preliminary data.</text>
</comment>
<evidence type="ECO:0000313" key="2">
    <source>
        <dbReference type="EMBL" id="KAF6020557.1"/>
    </source>
</evidence>
<evidence type="ECO:0000256" key="1">
    <source>
        <dbReference type="SAM" id="MobiDB-lite"/>
    </source>
</evidence>
<protein>
    <submittedName>
        <fullName evidence="2">Uncharacterized protein</fullName>
    </submittedName>
</protein>
<feature type="region of interest" description="Disordered" evidence="1">
    <location>
        <begin position="341"/>
        <end position="382"/>
    </location>
</feature>
<proteinExistence type="predicted"/>